<evidence type="ECO:0000256" key="2">
    <source>
        <dbReference type="ARBA" id="ARBA00005170"/>
    </source>
</evidence>
<dbReference type="RefSeq" id="WP_163633658.1">
    <property type="nucleotide sequence ID" value="NZ_JAAAMI010000002.1"/>
</dbReference>
<organism evidence="9 10">
    <name type="scientific">Flagellimonas sediminis</name>
    <dbReference type="NCBI Taxonomy" id="2696468"/>
    <lineage>
        <taxon>Bacteria</taxon>
        <taxon>Pseudomonadati</taxon>
        <taxon>Bacteroidota</taxon>
        <taxon>Flavobacteriia</taxon>
        <taxon>Flavobacteriales</taxon>
        <taxon>Flavobacteriaceae</taxon>
        <taxon>Flagellimonas</taxon>
    </lineage>
</organism>
<dbReference type="GO" id="GO:0045151">
    <property type="term" value="P:acetoin biosynthetic process"/>
    <property type="evidence" value="ECO:0007669"/>
    <property type="project" value="UniProtKB-KW"/>
</dbReference>
<comment type="caution">
    <text evidence="9">The sequence shown here is derived from an EMBL/GenBank/DDBJ whole genome shotgun (WGS) entry which is preliminary data.</text>
</comment>
<keyword evidence="7" id="KW-0005">Acetoin biosynthesis</keyword>
<dbReference type="Pfam" id="PF03306">
    <property type="entry name" value="AAL_decarboxy"/>
    <property type="match status" value="1"/>
</dbReference>
<evidence type="ECO:0000256" key="1">
    <source>
        <dbReference type="ARBA" id="ARBA00001784"/>
    </source>
</evidence>
<evidence type="ECO:0000313" key="10">
    <source>
        <dbReference type="Proteomes" id="UP000468707"/>
    </source>
</evidence>
<keyword evidence="8" id="KW-0456">Lyase</keyword>
<evidence type="ECO:0000256" key="3">
    <source>
        <dbReference type="ARBA" id="ARBA00007106"/>
    </source>
</evidence>
<evidence type="ECO:0000256" key="7">
    <source>
        <dbReference type="ARBA" id="ARBA00023061"/>
    </source>
</evidence>
<evidence type="ECO:0000313" key="9">
    <source>
        <dbReference type="EMBL" id="NDV42664.1"/>
    </source>
</evidence>
<protein>
    <recommendedName>
        <fullName evidence="5">Alpha-acetolactate decarboxylase</fullName>
        <ecNumber evidence="4">4.1.1.5</ecNumber>
    </recommendedName>
</protein>
<dbReference type="SUPFAM" id="SSF117856">
    <property type="entry name" value="AF0104/ALDC/Ptd012-like"/>
    <property type="match status" value="1"/>
</dbReference>
<dbReference type="PANTHER" id="PTHR35524:SF1">
    <property type="entry name" value="ALPHA-ACETOLACTATE DECARBOXYLASE"/>
    <property type="match status" value="1"/>
</dbReference>
<dbReference type="EMBL" id="JAAAMI010000002">
    <property type="protein sequence ID" value="NDV42664.1"/>
    <property type="molecule type" value="Genomic_DNA"/>
</dbReference>
<proteinExistence type="inferred from homology"/>
<comment type="pathway">
    <text evidence="2">Polyol metabolism; (R,R)-butane-2,3-diol biosynthesis; (R,R)-butane-2,3-diol from pyruvate: step 2/3.</text>
</comment>
<dbReference type="PANTHER" id="PTHR35524">
    <property type="entry name" value="ALPHA-ACETOLACTATE DECARBOXYLASE"/>
    <property type="match status" value="1"/>
</dbReference>
<dbReference type="Gene3D" id="3.30.1330.80">
    <property type="entry name" value="Hypothetical protein, similar to alpha- acetolactate decarboxylase, domain 2"/>
    <property type="match status" value="1"/>
</dbReference>
<dbReference type="EC" id="4.1.1.5" evidence="4"/>
<reference evidence="9 10" key="1">
    <citation type="submission" date="2020-01" db="EMBL/GenBank/DDBJ databases">
        <title>Muricauda sediminis sp.nov. 40Bstr401.</title>
        <authorList>
            <person name="Xue Z."/>
            <person name="Zhu S."/>
            <person name="Ren N."/>
            <person name="Chen T."/>
            <person name="Chen X."/>
            <person name="Chen J."/>
            <person name="Yang J."/>
        </authorList>
    </citation>
    <scope>NUCLEOTIDE SEQUENCE [LARGE SCALE GENOMIC DNA]</scope>
    <source>
        <strain evidence="9 10">40Bstr401</strain>
    </source>
</reference>
<sequence>MKNLNLLPILFYIFVGCQLNAQMPKVHSIGSMKDMGSTYDLHVLLDTISPKSHLYGMGPYDRMKGEITVVDGKPYFATAFEEGKYQVSTEWDIQSPFFVYADVKEWKVFKITSSFNCVKGIQDVVASIAQANGYDLQKPFPFIIKGAFDELTAHIVTPRNPEVEGYREGVKSQKFTFGDTQGELVGFYSENHQGVFTHANSFVHIHFLKKDKTFMGHLDEISTKSSSYKLYLPKRK</sequence>
<evidence type="ECO:0000256" key="8">
    <source>
        <dbReference type="ARBA" id="ARBA00023239"/>
    </source>
</evidence>
<keyword evidence="6" id="KW-0210">Decarboxylase</keyword>
<keyword evidence="10" id="KW-1185">Reference proteome</keyword>
<dbReference type="Proteomes" id="UP000468707">
    <property type="component" value="Unassembled WGS sequence"/>
</dbReference>
<evidence type="ECO:0000256" key="6">
    <source>
        <dbReference type="ARBA" id="ARBA00022793"/>
    </source>
</evidence>
<dbReference type="UniPathway" id="UPA00626">
    <property type="reaction ID" value="UER00678"/>
</dbReference>
<gene>
    <name evidence="9" type="ORF">GTK07_04935</name>
</gene>
<dbReference type="GO" id="GO:0047605">
    <property type="term" value="F:acetolactate decarboxylase activity"/>
    <property type="evidence" value="ECO:0007669"/>
    <property type="project" value="UniProtKB-EC"/>
</dbReference>
<dbReference type="PROSITE" id="PS51257">
    <property type="entry name" value="PROKAR_LIPOPROTEIN"/>
    <property type="match status" value="1"/>
</dbReference>
<dbReference type="InterPro" id="IPR005128">
    <property type="entry name" value="Acetolactate_a_deCO2ase"/>
</dbReference>
<comment type="catalytic activity">
    <reaction evidence="1">
        <text>(2S)-2-acetolactate + H(+) = (R)-acetoin + CO2</text>
        <dbReference type="Rhea" id="RHEA:21580"/>
        <dbReference type="ChEBI" id="CHEBI:15378"/>
        <dbReference type="ChEBI" id="CHEBI:15686"/>
        <dbReference type="ChEBI" id="CHEBI:16526"/>
        <dbReference type="ChEBI" id="CHEBI:58476"/>
        <dbReference type="EC" id="4.1.1.5"/>
    </reaction>
</comment>
<comment type="similarity">
    <text evidence="3">Belongs to the alpha-acetolactate decarboxylase family.</text>
</comment>
<evidence type="ECO:0000256" key="5">
    <source>
        <dbReference type="ARBA" id="ARBA00020164"/>
    </source>
</evidence>
<evidence type="ECO:0000256" key="4">
    <source>
        <dbReference type="ARBA" id="ARBA00013204"/>
    </source>
</evidence>
<accession>A0A6I5KP58</accession>
<name>A0A6I5KP58_9FLAO</name>
<dbReference type="AlphaFoldDB" id="A0A6I5KP58"/>